<dbReference type="EMBL" id="CP060052">
    <property type="protein sequence ID" value="QNE05865.1"/>
    <property type="molecule type" value="Genomic_DNA"/>
</dbReference>
<dbReference type="Proteomes" id="UP000515297">
    <property type="component" value="Chromosome"/>
</dbReference>
<name>A0A7G6VVV0_9SPHN</name>
<reference evidence="2 3" key="1">
    <citation type="submission" date="2020-08" db="EMBL/GenBank/DDBJ databases">
        <authorList>
            <person name="Liu G."/>
            <person name="Sun C."/>
        </authorList>
    </citation>
    <scope>NUCLEOTIDE SEQUENCE [LARGE SCALE GENOMIC DNA]</scope>
    <source>
        <strain evidence="2 3">OT19</strain>
    </source>
</reference>
<proteinExistence type="predicted"/>
<feature type="signal peptide" evidence="1">
    <location>
        <begin position="1"/>
        <end position="30"/>
    </location>
</feature>
<evidence type="ECO:0000313" key="3">
    <source>
        <dbReference type="Proteomes" id="UP000515297"/>
    </source>
</evidence>
<feature type="chain" id="PRO_5029004531" evidence="1">
    <location>
        <begin position="31"/>
        <end position="400"/>
    </location>
</feature>
<dbReference type="InterPro" id="IPR018736">
    <property type="entry name" value="DUF2279_periplasmic_lipo"/>
</dbReference>
<protein>
    <submittedName>
        <fullName evidence="2">DUF2279 domain-containing protein</fullName>
    </submittedName>
</protein>
<dbReference type="Pfam" id="PF10043">
    <property type="entry name" value="DUF2279"/>
    <property type="match status" value="1"/>
</dbReference>
<organism evidence="2 3">
    <name type="scientific">Croceicoccus marinus</name>
    <dbReference type="NCBI Taxonomy" id="450378"/>
    <lineage>
        <taxon>Bacteria</taxon>
        <taxon>Pseudomonadati</taxon>
        <taxon>Pseudomonadota</taxon>
        <taxon>Alphaproteobacteria</taxon>
        <taxon>Sphingomonadales</taxon>
        <taxon>Erythrobacteraceae</taxon>
        <taxon>Croceicoccus</taxon>
    </lineage>
</organism>
<dbReference type="AlphaFoldDB" id="A0A7G6VVV0"/>
<evidence type="ECO:0000256" key="1">
    <source>
        <dbReference type="SAM" id="SignalP"/>
    </source>
</evidence>
<evidence type="ECO:0000313" key="2">
    <source>
        <dbReference type="EMBL" id="QNE05865.1"/>
    </source>
</evidence>
<dbReference type="RefSeq" id="WP_185884915.1">
    <property type="nucleotide sequence ID" value="NZ_CP060052.1"/>
</dbReference>
<accession>A0A7G6VVV0</accession>
<sequence>MSIHALSRHLTRTAATIALLAPVLLTQAQAGELELEAAALAGQPLIENVEEREPSLDRPSLNQIASLTLPGPLPLTPLDFDIRAVQAPEARLALLQARLSGAEQDALGQSALDGPIRPITLDEAAMEPAWANHVPRVSATHRSFGSQIGSIKTELLILAAYFSAQSGKKLFRETTDFHFESEGWFGTNTTNLGADKMLHAFDTYLIAEILHMRLHKNTHASEGDAVTAAVMASTLMALNEISDGIEPDSGYSLEDVAMNTAGAMFSVLRNTVPGMREKVSFKIEIVPNDDIYSYRGKKHYEQQRYMLSLKGRGFDALDHTPLRFLDLQLGYYASDFLNEDRAAGIVPKQHVFLGVGLNLSEILFGRKKTTSFSKGADLALDYLQLPYTSLRVDQRGDFSY</sequence>
<gene>
    <name evidence="2" type="ORF">H4O24_04140</name>
</gene>
<keyword evidence="1" id="KW-0732">Signal</keyword>